<proteinExistence type="predicted"/>
<gene>
    <name evidence="2" type="ORF">ACFOD6_15750</name>
</gene>
<comment type="caution">
    <text evidence="2">The sequence shown here is derived from an EMBL/GenBank/DDBJ whole genome shotgun (WGS) entry which is preliminary data.</text>
</comment>
<dbReference type="Proteomes" id="UP001595445">
    <property type="component" value="Unassembled WGS sequence"/>
</dbReference>
<feature type="transmembrane region" description="Helical" evidence="1">
    <location>
        <begin position="37"/>
        <end position="55"/>
    </location>
</feature>
<keyword evidence="1" id="KW-0812">Transmembrane</keyword>
<dbReference type="Gene3D" id="2.40.70.10">
    <property type="entry name" value="Acid Proteases"/>
    <property type="match status" value="1"/>
</dbReference>
<keyword evidence="1" id="KW-0472">Membrane</keyword>
<dbReference type="Pfam" id="PF13650">
    <property type="entry name" value="Asp_protease_2"/>
    <property type="match status" value="1"/>
</dbReference>
<keyword evidence="2" id="KW-0378">Hydrolase</keyword>
<keyword evidence="2" id="KW-0645">Protease</keyword>
<accession>A0ABV7DWI7</accession>
<keyword evidence="1" id="KW-1133">Transmembrane helix</keyword>
<dbReference type="InterPro" id="IPR034122">
    <property type="entry name" value="Retropepsin-like_bacterial"/>
</dbReference>
<evidence type="ECO:0000313" key="2">
    <source>
        <dbReference type="EMBL" id="MFC3087502.1"/>
    </source>
</evidence>
<protein>
    <submittedName>
        <fullName evidence="2">TIGR02281 family clan AA aspartic protease</fullName>
    </submittedName>
</protein>
<dbReference type="CDD" id="cd05483">
    <property type="entry name" value="retropepsin_like_bacteria"/>
    <property type="match status" value="1"/>
</dbReference>
<dbReference type="InterPro" id="IPR011969">
    <property type="entry name" value="Clan_AA_Asp_peptidase_C"/>
</dbReference>
<dbReference type="SUPFAM" id="SSF50630">
    <property type="entry name" value="Acid proteases"/>
    <property type="match status" value="1"/>
</dbReference>
<evidence type="ECO:0000313" key="3">
    <source>
        <dbReference type="Proteomes" id="UP001595445"/>
    </source>
</evidence>
<dbReference type="InterPro" id="IPR021109">
    <property type="entry name" value="Peptidase_aspartic_dom_sf"/>
</dbReference>
<reference evidence="3" key="1">
    <citation type="journal article" date="2019" name="Int. J. Syst. Evol. Microbiol.">
        <title>The Global Catalogue of Microorganisms (GCM) 10K type strain sequencing project: providing services to taxonomists for standard genome sequencing and annotation.</title>
        <authorList>
            <consortium name="The Broad Institute Genomics Platform"/>
            <consortium name="The Broad Institute Genome Sequencing Center for Infectious Disease"/>
            <person name="Wu L."/>
            <person name="Ma J."/>
        </authorList>
    </citation>
    <scope>NUCLEOTIDE SEQUENCE [LARGE SCALE GENOMIC DNA]</scope>
    <source>
        <strain evidence="3">KCTC 62102</strain>
    </source>
</reference>
<sequence length="190" mass="20733">MDGDTFARVGYLAIILAALGGWALVEFRQRMGQALRMAMAWGLIFVGVAAGYGLWSDIRRETPPIQAVTQGTVEVPRAADGHYYLTLMINGRAVHFMVDTGASGLVLARQDAEALGITADSLTFLGEAITANGVVRTAQVTLPRIELGPFVNRDFRAYVTEGEMQGSLLGMDYLGQFRMEFTGDRLILRQ</sequence>
<dbReference type="EMBL" id="JBHRSM010000025">
    <property type="protein sequence ID" value="MFC3087502.1"/>
    <property type="molecule type" value="Genomic_DNA"/>
</dbReference>
<feature type="transmembrane region" description="Helical" evidence="1">
    <location>
        <begin position="6"/>
        <end position="25"/>
    </location>
</feature>
<dbReference type="RefSeq" id="WP_197641574.1">
    <property type="nucleotide sequence ID" value="NZ_JAEACP010000001.1"/>
</dbReference>
<dbReference type="NCBIfam" id="TIGR02281">
    <property type="entry name" value="clan_AA_DTGA"/>
    <property type="match status" value="1"/>
</dbReference>
<keyword evidence="3" id="KW-1185">Reference proteome</keyword>
<dbReference type="GO" id="GO:0008233">
    <property type="term" value="F:peptidase activity"/>
    <property type="evidence" value="ECO:0007669"/>
    <property type="project" value="UniProtKB-KW"/>
</dbReference>
<name>A0ABV7DWI7_9RHOB</name>
<dbReference type="GO" id="GO:0006508">
    <property type="term" value="P:proteolysis"/>
    <property type="evidence" value="ECO:0007669"/>
    <property type="project" value="UniProtKB-KW"/>
</dbReference>
<evidence type="ECO:0000256" key="1">
    <source>
        <dbReference type="SAM" id="Phobius"/>
    </source>
</evidence>
<organism evidence="2 3">
    <name type="scientific">Tabrizicola soli</name>
    <dbReference type="NCBI Taxonomy" id="2185115"/>
    <lineage>
        <taxon>Bacteria</taxon>
        <taxon>Pseudomonadati</taxon>
        <taxon>Pseudomonadota</taxon>
        <taxon>Alphaproteobacteria</taxon>
        <taxon>Rhodobacterales</taxon>
        <taxon>Paracoccaceae</taxon>
        <taxon>Tabrizicola</taxon>
    </lineage>
</organism>